<evidence type="ECO:0000256" key="5">
    <source>
        <dbReference type="HAMAP-Rule" id="MF_00374"/>
    </source>
</evidence>
<evidence type="ECO:0000256" key="3">
    <source>
        <dbReference type="ARBA" id="ARBA00023274"/>
    </source>
</evidence>
<dbReference type="InterPro" id="IPR001854">
    <property type="entry name" value="Ribosomal_uL29"/>
</dbReference>
<dbReference type="SUPFAM" id="SSF46561">
    <property type="entry name" value="Ribosomal protein L29 (L29p)"/>
    <property type="match status" value="1"/>
</dbReference>
<dbReference type="GO" id="GO:0005840">
    <property type="term" value="C:ribosome"/>
    <property type="evidence" value="ECO:0007669"/>
    <property type="project" value="UniProtKB-KW"/>
</dbReference>
<evidence type="ECO:0000256" key="4">
    <source>
        <dbReference type="ARBA" id="ARBA00035204"/>
    </source>
</evidence>
<evidence type="ECO:0000256" key="1">
    <source>
        <dbReference type="ARBA" id="ARBA00009254"/>
    </source>
</evidence>
<organism evidence="6 7">
    <name type="scientific">candidate division WWE3 bacterium RIFCSPLOWO2_01_FULL_53_14</name>
    <dbReference type="NCBI Taxonomy" id="1802628"/>
    <lineage>
        <taxon>Bacteria</taxon>
        <taxon>Katanobacteria</taxon>
    </lineage>
</organism>
<evidence type="ECO:0000256" key="2">
    <source>
        <dbReference type="ARBA" id="ARBA00022980"/>
    </source>
</evidence>
<dbReference type="EMBL" id="MEVL01000038">
    <property type="protein sequence ID" value="OGC59607.1"/>
    <property type="molecule type" value="Genomic_DNA"/>
</dbReference>
<dbReference type="STRING" id="1802628.A2890_00225"/>
<comment type="caution">
    <text evidence="6">The sequence shown here is derived from an EMBL/GenBank/DDBJ whole genome shotgun (WGS) entry which is preliminary data.</text>
</comment>
<protein>
    <recommendedName>
        <fullName evidence="4 5">Large ribosomal subunit protein uL29</fullName>
    </recommendedName>
</protein>
<proteinExistence type="inferred from homology"/>
<dbReference type="GO" id="GO:0006412">
    <property type="term" value="P:translation"/>
    <property type="evidence" value="ECO:0007669"/>
    <property type="project" value="UniProtKB-UniRule"/>
</dbReference>
<dbReference type="GO" id="GO:1990904">
    <property type="term" value="C:ribonucleoprotein complex"/>
    <property type="evidence" value="ECO:0007669"/>
    <property type="project" value="UniProtKB-KW"/>
</dbReference>
<comment type="similarity">
    <text evidence="1 5">Belongs to the universal ribosomal protein uL29 family.</text>
</comment>
<dbReference type="Pfam" id="PF00831">
    <property type="entry name" value="Ribosomal_L29"/>
    <property type="match status" value="1"/>
</dbReference>
<dbReference type="Proteomes" id="UP000176967">
    <property type="component" value="Unassembled WGS sequence"/>
</dbReference>
<sequence length="86" mass="9811">MKREAASGVKILREKEEKELRKVLAETRAEILQLRGKRTIGSLANTSEILKKRREVARILTVLGEKEILKKMAAPVEEQKDVEKEA</sequence>
<keyword evidence="3 5" id="KW-0687">Ribonucleoprotein</keyword>
<dbReference type="InterPro" id="IPR036049">
    <property type="entry name" value="Ribosomal_uL29_sf"/>
</dbReference>
<reference evidence="6 7" key="1">
    <citation type="journal article" date="2016" name="Nat. Commun.">
        <title>Thousands of microbial genomes shed light on interconnected biogeochemical processes in an aquifer system.</title>
        <authorList>
            <person name="Anantharaman K."/>
            <person name="Brown C.T."/>
            <person name="Hug L.A."/>
            <person name="Sharon I."/>
            <person name="Castelle C.J."/>
            <person name="Probst A.J."/>
            <person name="Thomas B.C."/>
            <person name="Singh A."/>
            <person name="Wilkins M.J."/>
            <person name="Karaoz U."/>
            <person name="Brodie E.L."/>
            <person name="Williams K.H."/>
            <person name="Hubbard S.S."/>
            <person name="Banfield J.F."/>
        </authorList>
    </citation>
    <scope>NUCLEOTIDE SEQUENCE [LARGE SCALE GENOMIC DNA]</scope>
</reference>
<dbReference type="NCBIfam" id="TIGR00012">
    <property type="entry name" value="L29"/>
    <property type="match status" value="1"/>
</dbReference>
<accession>A0A1F4VQZ5</accession>
<dbReference type="HAMAP" id="MF_00374">
    <property type="entry name" value="Ribosomal_uL29"/>
    <property type="match status" value="1"/>
</dbReference>
<gene>
    <name evidence="5" type="primary">rpmC</name>
    <name evidence="6" type="ORF">A2890_00225</name>
</gene>
<evidence type="ECO:0000313" key="7">
    <source>
        <dbReference type="Proteomes" id="UP000176967"/>
    </source>
</evidence>
<dbReference type="AlphaFoldDB" id="A0A1F4VQZ5"/>
<keyword evidence="2 5" id="KW-0689">Ribosomal protein</keyword>
<name>A0A1F4VQZ5_UNCKA</name>
<dbReference type="Gene3D" id="1.10.287.310">
    <property type="match status" value="1"/>
</dbReference>
<evidence type="ECO:0000313" key="6">
    <source>
        <dbReference type="EMBL" id="OGC59607.1"/>
    </source>
</evidence>
<dbReference type="GO" id="GO:0003735">
    <property type="term" value="F:structural constituent of ribosome"/>
    <property type="evidence" value="ECO:0007669"/>
    <property type="project" value="InterPro"/>
</dbReference>